<reference evidence="6 7" key="1">
    <citation type="submission" date="2018-02" db="EMBL/GenBank/DDBJ databases">
        <authorList>
            <person name="Moore K."/>
            <person name="Momper L."/>
        </authorList>
    </citation>
    <scope>NUCLEOTIDE SEQUENCE [LARGE SCALE GENOMIC DNA]</scope>
    <source>
        <strain evidence="6 7">CCALA 015</strain>
    </source>
</reference>
<feature type="chain" id="PRO_5045068363" evidence="4">
    <location>
        <begin position="24"/>
        <end position="215"/>
    </location>
</feature>
<keyword evidence="4" id="KW-0732">Signal</keyword>
<evidence type="ECO:0000256" key="2">
    <source>
        <dbReference type="ARBA" id="ARBA00022759"/>
    </source>
</evidence>
<dbReference type="RefSeq" id="WP_106222611.1">
    <property type="nucleotide sequence ID" value="NZ_PVWP01000010.1"/>
</dbReference>
<dbReference type="Gene3D" id="2.40.50.90">
    <property type="match status" value="1"/>
</dbReference>
<keyword evidence="2" id="KW-0255">Endonuclease</keyword>
<feature type="domain" description="TNase-like" evidence="5">
    <location>
        <begin position="25"/>
        <end position="149"/>
    </location>
</feature>
<dbReference type="EMBL" id="PVWP01000010">
    <property type="protein sequence ID" value="PSB36299.1"/>
    <property type="molecule type" value="Genomic_DNA"/>
</dbReference>
<dbReference type="SUPFAM" id="SSF50199">
    <property type="entry name" value="Staphylococcal nuclease"/>
    <property type="match status" value="1"/>
</dbReference>
<evidence type="ECO:0000256" key="1">
    <source>
        <dbReference type="ARBA" id="ARBA00022722"/>
    </source>
</evidence>
<dbReference type="SMART" id="SM00318">
    <property type="entry name" value="SNc"/>
    <property type="match status" value="1"/>
</dbReference>
<dbReference type="Proteomes" id="UP000238218">
    <property type="component" value="Unassembled WGS sequence"/>
</dbReference>
<accession>A0ABX5F4H0</accession>
<evidence type="ECO:0000256" key="3">
    <source>
        <dbReference type="ARBA" id="ARBA00022801"/>
    </source>
</evidence>
<gene>
    <name evidence="6" type="ORF">C7B81_13625</name>
</gene>
<sequence>MPGHRLPSLLILLALLPAGPAAAAPAFRATVLSVGDGDTLRVRSGQQRITIRLACIDAPETAQSPWGQQARQALLMRLAVGRPVTIQPHSTDRFGRTVAEVIRDTNINLALVEEGLAFAYRRYLAGCDGSAYLEAEERARRGGLGVWRIPGGITRPWDFRRGRRSARIPDGTTPDGRRHFCSQIGSHARAQELLRQGHGYLDSDGDGEACESLRP</sequence>
<keyword evidence="1" id="KW-0540">Nuclease</keyword>
<evidence type="ECO:0000313" key="6">
    <source>
        <dbReference type="EMBL" id="PSB36299.1"/>
    </source>
</evidence>
<comment type="caution">
    <text evidence="6">The sequence shown here is derived from an EMBL/GenBank/DDBJ whole genome shotgun (WGS) entry which is preliminary data.</text>
</comment>
<proteinExistence type="predicted"/>
<dbReference type="InterPro" id="IPR002071">
    <property type="entry name" value="Thermonucl_AS"/>
</dbReference>
<evidence type="ECO:0000259" key="5">
    <source>
        <dbReference type="PROSITE" id="PS50830"/>
    </source>
</evidence>
<dbReference type="PANTHER" id="PTHR12302:SF3">
    <property type="entry name" value="SERINE_THREONINE-PROTEIN KINASE 31"/>
    <property type="match status" value="1"/>
</dbReference>
<dbReference type="PANTHER" id="PTHR12302">
    <property type="entry name" value="EBNA2 BINDING PROTEIN P100"/>
    <property type="match status" value="1"/>
</dbReference>
<organism evidence="6 7">
    <name type="scientific">Aphanothece cf. minutissima CCALA 015</name>
    <dbReference type="NCBI Taxonomy" id="2107695"/>
    <lineage>
        <taxon>Bacteria</taxon>
        <taxon>Bacillati</taxon>
        <taxon>Cyanobacteriota</taxon>
        <taxon>Cyanophyceae</taxon>
        <taxon>Oscillatoriophycideae</taxon>
        <taxon>Chroococcales</taxon>
        <taxon>Aphanothecaceae</taxon>
        <taxon>Aphanothece</taxon>
    </lineage>
</organism>
<dbReference type="PROSITE" id="PS01123">
    <property type="entry name" value="TNASE_1"/>
    <property type="match status" value="1"/>
</dbReference>
<dbReference type="PROSITE" id="PS50830">
    <property type="entry name" value="TNASE_3"/>
    <property type="match status" value="1"/>
</dbReference>
<evidence type="ECO:0000256" key="4">
    <source>
        <dbReference type="SAM" id="SignalP"/>
    </source>
</evidence>
<dbReference type="InterPro" id="IPR035437">
    <property type="entry name" value="SNase_OB-fold_sf"/>
</dbReference>
<reference evidence="6 7" key="2">
    <citation type="submission" date="2018-03" db="EMBL/GenBank/DDBJ databases">
        <title>The ancient ancestry and fast evolution of plastids.</title>
        <authorList>
            <person name="Moore K.R."/>
            <person name="Magnabosco C."/>
            <person name="Momper L."/>
            <person name="Gold D.A."/>
            <person name="Bosak T."/>
            <person name="Fournier G.P."/>
        </authorList>
    </citation>
    <scope>NUCLEOTIDE SEQUENCE [LARGE SCALE GENOMIC DNA]</scope>
    <source>
        <strain evidence="6 7">CCALA 015</strain>
    </source>
</reference>
<dbReference type="InterPro" id="IPR016071">
    <property type="entry name" value="Staphylococal_nuclease_OB-fold"/>
</dbReference>
<name>A0ABX5F4H0_9CHRO</name>
<dbReference type="Pfam" id="PF00565">
    <property type="entry name" value="SNase"/>
    <property type="match status" value="1"/>
</dbReference>
<keyword evidence="3" id="KW-0378">Hydrolase</keyword>
<protein>
    <submittedName>
        <fullName evidence="6">Nuclease</fullName>
    </submittedName>
</protein>
<feature type="signal peptide" evidence="4">
    <location>
        <begin position="1"/>
        <end position="23"/>
    </location>
</feature>
<keyword evidence="7" id="KW-1185">Reference proteome</keyword>
<evidence type="ECO:0000313" key="7">
    <source>
        <dbReference type="Proteomes" id="UP000238218"/>
    </source>
</evidence>